<evidence type="ECO:0000313" key="3">
    <source>
        <dbReference type="Proteomes" id="UP001341840"/>
    </source>
</evidence>
<dbReference type="Proteomes" id="UP001341840">
    <property type="component" value="Unassembled WGS sequence"/>
</dbReference>
<reference evidence="2 3" key="1">
    <citation type="journal article" date="2023" name="Plants (Basel)">
        <title>Bridging the Gap: Combining Genomics and Transcriptomics Approaches to Understand Stylosanthes scabra, an Orphan Legume from the Brazilian Caatinga.</title>
        <authorList>
            <person name="Ferreira-Neto J.R.C."/>
            <person name="da Silva M.D."/>
            <person name="Binneck E."/>
            <person name="de Melo N.F."/>
            <person name="da Silva R.H."/>
            <person name="de Melo A.L.T.M."/>
            <person name="Pandolfi V."/>
            <person name="Bustamante F.O."/>
            <person name="Brasileiro-Vidal A.C."/>
            <person name="Benko-Iseppon A.M."/>
        </authorList>
    </citation>
    <scope>NUCLEOTIDE SEQUENCE [LARGE SCALE GENOMIC DNA]</scope>
    <source>
        <tissue evidence="2">Leaves</tissue>
    </source>
</reference>
<keyword evidence="3" id="KW-1185">Reference proteome</keyword>
<evidence type="ECO:0000259" key="1">
    <source>
        <dbReference type="Pfam" id="PF20167"/>
    </source>
</evidence>
<accession>A0ABU6WY86</accession>
<dbReference type="Pfam" id="PF20167">
    <property type="entry name" value="Transposase_32"/>
    <property type="match status" value="1"/>
</dbReference>
<organism evidence="2 3">
    <name type="scientific">Stylosanthes scabra</name>
    <dbReference type="NCBI Taxonomy" id="79078"/>
    <lineage>
        <taxon>Eukaryota</taxon>
        <taxon>Viridiplantae</taxon>
        <taxon>Streptophyta</taxon>
        <taxon>Embryophyta</taxon>
        <taxon>Tracheophyta</taxon>
        <taxon>Spermatophyta</taxon>
        <taxon>Magnoliopsida</taxon>
        <taxon>eudicotyledons</taxon>
        <taxon>Gunneridae</taxon>
        <taxon>Pentapetalae</taxon>
        <taxon>rosids</taxon>
        <taxon>fabids</taxon>
        <taxon>Fabales</taxon>
        <taxon>Fabaceae</taxon>
        <taxon>Papilionoideae</taxon>
        <taxon>50 kb inversion clade</taxon>
        <taxon>dalbergioids sensu lato</taxon>
        <taxon>Dalbergieae</taxon>
        <taxon>Pterocarpus clade</taxon>
        <taxon>Stylosanthes</taxon>
    </lineage>
</organism>
<name>A0ABU6WY86_9FABA</name>
<evidence type="ECO:0000313" key="2">
    <source>
        <dbReference type="EMBL" id="MED6190894.1"/>
    </source>
</evidence>
<gene>
    <name evidence="2" type="ORF">PIB30_110482</name>
</gene>
<sequence>MAGYDNHRFLSVFNQNMFEEFARSKDIISEKGFELKDEEYPEIQNQIALRGWKRLTSPRKKVKMLMIKEFFANAANTQQGQHSLKSFVKGVEVDFSPANIKKVMKFKDNTLGAETDYNTRLATNQMLENVLRDLCIPGASWKLGIGQNPQPIQLRRKELQPLARGWLELIIHNIQPS</sequence>
<dbReference type="InterPro" id="IPR046796">
    <property type="entry name" value="Transposase_32_dom"/>
</dbReference>
<protein>
    <recommendedName>
        <fullName evidence="1">Putative plant transposon protein domain-containing protein</fullName>
    </recommendedName>
</protein>
<proteinExistence type="predicted"/>
<comment type="caution">
    <text evidence="2">The sequence shown here is derived from an EMBL/GenBank/DDBJ whole genome shotgun (WGS) entry which is preliminary data.</text>
</comment>
<feature type="non-terminal residue" evidence="2">
    <location>
        <position position="177"/>
    </location>
</feature>
<dbReference type="EMBL" id="JASCZI010187528">
    <property type="protein sequence ID" value="MED6190894.1"/>
    <property type="molecule type" value="Genomic_DNA"/>
</dbReference>
<feature type="domain" description="Putative plant transposon protein" evidence="1">
    <location>
        <begin position="50"/>
        <end position="177"/>
    </location>
</feature>